<feature type="binding site" evidence="15">
    <location>
        <position position="248"/>
    </location>
    <ligand>
        <name>Ca(2+)</name>
        <dbReference type="ChEBI" id="CHEBI:29108"/>
        <label>2</label>
    </ligand>
</feature>
<evidence type="ECO:0000256" key="10">
    <source>
        <dbReference type="ARBA" id="ARBA00023004"/>
    </source>
</evidence>
<protein>
    <recommendedName>
        <fullName evidence="4 18">Peroxidase</fullName>
        <ecNumber evidence="4 18">1.11.1.7</ecNumber>
    </recommendedName>
</protein>
<dbReference type="PANTHER" id="PTHR31517:SF17">
    <property type="entry name" value="PEROXIDASE 6"/>
    <property type="match status" value="1"/>
</dbReference>
<feature type="binding site" evidence="15">
    <location>
        <position position="76"/>
    </location>
    <ligand>
        <name>Ca(2+)</name>
        <dbReference type="ChEBI" id="CHEBI:29108"/>
        <label>1</label>
    </ligand>
</feature>
<keyword evidence="18" id="KW-0964">Secreted</keyword>
<dbReference type="PROSITE" id="PS50873">
    <property type="entry name" value="PEROXIDASE_4"/>
    <property type="match status" value="1"/>
</dbReference>
<evidence type="ECO:0000256" key="12">
    <source>
        <dbReference type="ARBA" id="ARBA00023283"/>
    </source>
</evidence>
<evidence type="ECO:0000313" key="21">
    <source>
        <dbReference type="Proteomes" id="UP000663760"/>
    </source>
</evidence>
<sequence length="326" mass="34830">MNLNRPLLILFVSLVSVLLWPPCSSSDLSPYFYALSCPNVELLVKGTVQSATALDPTLPGKLLRLLFHDCMVEGCDGSVLLQGNGTERSAPESKTLGGFQVVDVAKRLLEIFCPGTVSCADILVLAARDAVELTGGPSVAVPLGRRDGRVSSASKVLPNIIDTTFTLDEMLHHFSSKGLSLEDLVALSGAHTIGLAHCSAFSERFDEGPNGTWTPADASLDRGYAAELARRCSGGADESVTVGIEPGTSSVFDNQYYRNVLVGKGLLGSDAQLAADSRTRRMVEAFSGNQEDFFRSWARSFLRLASVGVKTGGEGEIRTSCPQRNR</sequence>
<evidence type="ECO:0000256" key="7">
    <source>
        <dbReference type="ARBA" id="ARBA00022723"/>
    </source>
</evidence>
<dbReference type="GO" id="GO:0046872">
    <property type="term" value="F:metal ion binding"/>
    <property type="evidence" value="ECO:0007669"/>
    <property type="project" value="UniProtKB-UniRule"/>
</dbReference>
<reference evidence="20" key="1">
    <citation type="submission" date="2020-02" db="EMBL/GenBank/DDBJ databases">
        <authorList>
            <person name="Scholz U."/>
            <person name="Mascher M."/>
            <person name="Fiebig A."/>
        </authorList>
    </citation>
    <scope>NUCLEOTIDE SEQUENCE</scope>
</reference>
<dbReference type="PRINTS" id="PR00461">
    <property type="entry name" value="PLPEROXIDASE"/>
</dbReference>
<keyword evidence="9 18" id="KW-0560">Oxidoreductase</keyword>
<dbReference type="InterPro" id="IPR002016">
    <property type="entry name" value="Haem_peroxidase"/>
</dbReference>
<accession>A0A7I8LE57</accession>
<dbReference type="OrthoDB" id="2113341at2759"/>
<feature type="binding site" evidence="15">
    <location>
        <position position="74"/>
    </location>
    <ligand>
        <name>Ca(2+)</name>
        <dbReference type="ChEBI" id="CHEBI:29108"/>
        <label>1</label>
    </ligand>
</feature>
<dbReference type="InterPro" id="IPR033905">
    <property type="entry name" value="Secretory_peroxidase"/>
</dbReference>
<feature type="binding site" evidence="15">
    <location>
        <position position="69"/>
    </location>
    <ligand>
        <name>Ca(2+)</name>
        <dbReference type="ChEBI" id="CHEBI:29108"/>
        <label>1</label>
    </ligand>
</feature>
<dbReference type="Pfam" id="PF00141">
    <property type="entry name" value="peroxidase"/>
    <property type="match status" value="1"/>
</dbReference>
<comment type="catalytic activity">
    <reaction evidence="1 18">
        <text>2 a phenolic donor + H2O2 = 2 a phenolic radical donor + 2 H2O</text>
        <dbReference type="Rhea" id="RHEA:56136"/>
        <dbReference type="ChEBI" id="CHEBI:15377"/>
        <dbReference type="ChEBI" id="CHEBI:16240"/>
        <dbReference type="ChEBI" id="CHEBI:139520"/>
        <dbReference type="ChEBI" id="CHEBI:139521"/>
        <dbReference type="EC" id="1.11.1.7"/>
    </reaction>
</comment>
<feature type="chain" id="PRO_5029935935" description="Peroxidase" evidence="18">
    <location>
        <begin position="26"/>
        <end position="326"/>
    </location>
</feature>
<evidence type="ECO:0000256" key="11">
    <source>
        <dbReference type="ARBA" id="ARBA00023157"/>
    </source>
</evidence>
<keyword evidence="11 17" id="KW-1015">Disulfide bond</keyword>
<dbReference type="Gene3D" id="1.10.420.10">
    <property type="entry name" value="Peroxidase, domain 2"/>
    <property type="match status" value="1"/>
</dbReference>
<comment type="function">
    <text evidence="2">Removal of H(2)O(2), oxidation of toxic reductants, biosynthesis and degradation of lignin, suberization, auxin catabolism, response to environmental stresses such as wounding, pathogen attack and oxidative stress. These functions might be dependent on each isozyme/isoform in each plant tissue.</text>
</comment>
<feature type="binding site" evidence="15">
    <location>
        <position position="78"/>
    </location>
    <ligand>
        <name>Ca(2+)</name>
        <dbReference type="ChEBI" id="CHEBI:29108"/>
        <label>1</label>
    </ligand>
</feature>
<feature type="disulfide bond" evidence="17">
    <location>
        <begin position="70"/>
        <end position="75"/>
    </location>
</feature>
<evidence type="ECO:0000256" key="9">
    <source>
        <dbReference type="ARBA" id="ARBA00023002"/>
    </source>
</evidence>
<feature type="disulfide bond" evidence="17">
    <location>
        <begin position="198"/>
        <end position="232"/>
    </location>
</feature>
<evidence type="ECO:0000256" key="15">
    <source>
        <dbReference type="PIRSR" id="PIRSR600823-3"/>
    </source>
</evidence>
<dbReference type="GO" id="GO:0005576">
    <property type="term" value="C:extracellular region"/>
    <property type="evidence" value="ECO:0007669"/>
    <property type="project" value="UniProtKB-SubCell"/>
</dbReference>
<evidence type="ECO:0000256" key="8">
    <source>
        <dbReference type="ARBA" id="ARBA00022837"/>
    </source>
</evidence>
<dbReference type="FunFam" id="1.10.520.10:FF:000008">
    <property type="entry name" value="Peroxidase"/>
    <property type="match status" value="1"/>
</dbReference>
<comment type="cofactor">
    <cofactor evidence="15 18">
        <name>heme b</name>
        <dbReference type="ChEBI" id="CHEBI:60344"/>
    </cofactor>
    <text evidence="15 18">Binds 1 heme b (iron(II)-protoporphyrin IX) group per subunit.</text>
</comment>
<keyword evidence="21" id="KW-1185">Reference proteome</keyword>
<feature type="disulfide bond" evidence="17">
    <location>
        <begin position="37"/>
        <end position="113"/>
    </location>
</feature>
<dbReference type="EMBL" id="LR746277">
    <property type="protein sequence ID" value="CAA7408130.1"/>
    <property type="molecule type" value="Genomic_DNA"/>
</dbReference>
<evidence type="ECO:0000256" key="13">
    <source>
        <dbReference type="ARBA" id="ARBA00023324"/>
    </source>
</evidence>
<dbReference type="CDD" id="cd00693">
    <property type="entry name" value="secretory_peroxidase"/>
    <property type="match status" value="1"/>
</dbReference>
<evidence type="ECO:0000256" key="6">
    <source>
        <dbReference type="ARBA" id="ARBA00022617"/>
    </source>
</evidence>
<feature type="domain" description="Plant heme peroxidase family profile" evidence="19">
    <location>
        <begin position="27"/>
        <end position="325"/>
    </location>
</feature>
<dbReference type="PROSITE" id="PS00435">
    <property type="entry name" value="PEROXIDASE_1"/>
    <property type="match status" value="1"/>
</dbReference>
<dbReference type="PANTHER" id="PTHR31517">
    <property type="match status" value="1"/>
</dbReference>
<dbReference type="GO" id="GO:0006979">
    <property type="term" value="P:response to oxidative stress"/>
    <property type="evidence" value="ECO:0007669"/>
    <property type="project" value="UniProtKB-UniRule"/>
</dbReference>
<feature type="binding site" evidence="15">
    <location>
        <position position="253"/>
    </location>
    <ligand>
        <name>Ca(2+)</name>
        <dbReference type="ChEBI" id="CHEBI:29108"/>
        <label>2</label>
    </ligand>
</feature>
<comment type="subcellular location">
    <subcellularLocation>
        <location evidence="18">Secreted</location>
    </subcellularLocation>
</comment>
<evidence type="ECO:0000256" key="5">
    <source>
        <dbReference type="ARBA" id="ARBA00022559"/>
    </source>
</evidence>
<name>A0A7I8LE57_SPIIN</name>
<evidence type="ECO:0000259" key="19">
    <source>
        <dbReference type="PROSITE" id="PS50873"/>
    </source>
</evidence>
<feature type="binding site" evidence="15">
    <location>
        <position position="87"/>
    </location>
    <ligand>
        <name>Ca(2+)</name>
        <dbReference type="ChEBI" id="CHEBI:29108"/>
        <label>1</label>
    </ligand>
</feature>
<proteinExistence type="inferred from homology"/>
<dbReference type="InterPro" id="IPR000823">
    <property type="entry name" value="Peroxidase_pln"/>
</dbReference>
<feature type="binding site" description="axial binding residue" evidence="15">
    <location>
        <position position="191"/>
    </location>
    <ligand>
        <name>heme b</name>
        <dbReference type="ChEBI" id="CHEBI:60344"/>
    </ligand>
    <ligandPart>
        <name>Fe</name>
        <dbReference type="ChEBI" id="CHEBI:18248"/>
    </ligandPart>
</feature>
<feature type="active site" description="Proton acceptor" evidence="14">
    <location>
        <position position="68"/>
    </location>
</feature>
<dbReference type="PRINTS" id="PR00458">
    <property type="entry name" value="PEROXIDASE"/>
</dbReference>
<dbReference type="GO" id="GO:0140825">
    <property type="term" value="F:lactoperoxidase activity"/>
    <property type="evidence" value="ECO:0007669"/>
    <property type="project" value="UniProtKB-EC"/>
</dbReference>
<keyword evidence="5 18" id="KW-0575">Peroxidase</keyword>
<keyword evidence="12" id="KW-0873">Pyrrolidone carboxylic acid</keyword>
<dbReference type="SUPFAM" id="SSF48113">
    <property type="entry name" value="Heme-dependent peroxidases"/>
    <property type="match status" value="1"/>
</dbReference>
<comment type="cofactor">
    <cofactor evidence="15 18">
        <name>Ca(2+)</name>
        <dbReference type="ChEBI" id="CHEBI:29108"/>
    </cofactor>
    <text evidence="15 18">Binds 2 calcium ions per subunit.</text>
</comment>
<evidence type="ECO:0000256" key="1">
    <source>
        <dbReference type="ARBA" id="ARBA00000189"/>
    </source>
</evidence>
<evidence type="ECO:0000256" key="18">
    <source>
        <dbReference type="RuleBase" id="RU362060"/>
    </source>
</evidence>
<feature type="binding site" evidence="15">
    <location>
        <position position="192"/>
    </location>
    <ligand>
        <name>Ca(2+)</name>
        <dbReference type="ChEBI" id="CHEBI:29108"/>
        <label>2</label>
    </ligand>
</feature>
<comment type="similarity">
    <text evidence="18">Belongs to the peroxidase family. Classical plant (class III) peroxidase subfamily.</text>
</comment>
<feature type="binding site" evidence="15">
    <location>
        <position position="72"/>
    </location>
    <ligand>
        <name>Ca(2+)</name>
        <dbReference type="ChEBI" id="CHEBI:29108"/>
        <label>1</label>
    </ligand>
</feature>
<dbReference type="Proteomes" id="UP000663760">
    <property type="component" value="Chromosome 14"/>
</dbReference>
<dbReference type="InterPro" id="IPR019793">
    <property type="entry name" value="Peroxidases_heam-ligand_BS"/>
</dbReference>
<evidence type="ECO:0000256" key="2">
    <source>
        <dbReference type="ARBA" id="ARBA00002322"/>
    </source>
</evidence>
<keyword evidence="10 15" id="KW-0408">Iron</keyword>
<dbReference type="GO" id="GO:0042744">
    <property type="term" value="P:hydrogen peroxide catabolic process"/>
    <property type="evidence" value="ECO:0007669"/>
    <property type="project" value="UniProtKB-KW"/>
</dbReference>
<dbReference type="GO" id="GO:0020037">
    <property type="term" value="F:heme binding"/>
    <property type="evidence" value="ECO:0007669"/>
    <property type="project" value="UniProtKB-UniRule"/>
</dbReference>
<dbReference type="FunFam" id="1.10.420.10:FF:000001">
    <property type="entry name" value="Peroxidase"/>
    <property type="match status" value="1"/>
</dbReference>
<feature type="site" description="Transition state stabilizer" evidence="16">
    <location>
        <position position="64"/>
    </location>
</feature>
<evidence type="ECO:0000256" key="16">
    <source>
        <dbReference type="PIRSR" id="PIRSR600823-4"/>
    </source>
</evidence>
<evidence type="ECO:0000256" key="17">
    <source>
        <dbReference type="PIRSR" id="PIRSR600823-5"/>
    </source>
</evidence>
<dbReference type="Gene3D" id="1.10.520.10">
    <property type="match status" value="1"/>
</dbReference>
<evidence type="ECO:0000256" key="3">
    <source>
        <dbReference type="ARBA" id="ARBA00006873"/>
    </source>
</evidence>
<keyword evidence="8 15" id="KW-0106">Calcium</keyword>
<dbReference type="EC" id="1.11.1.7" evidence="4 18"/>
<keyword evidence="13 18" id="KW-0376">Hydrogen peroxide</keyword>
<dbReference type="AlphaFoldDB" id="A0A7I8LE57"/>
<feature type="signal peptide" evidence="18">
    <location>
        <begin position="1"/>
        <end position="25"/>
    </location>
</feature>
<keyword evidence="18" id="KW-0732">Signal</keyword>
<gene>
    <name evidence="20" type="ORF">SI8410_14018808</name>
</gene>
<dbReference type="InterPro" id="IPR010255">
    <property type="entry name" value="Haem_peroxidase_sf"/>
</dbReference>
<organism evidence="20 21">
    <name type="scientific">Spirodela intermedia</name>
    <name type="common">Intermediate duckweed</name>
    <dbReference type="NCBI Taxonomy" id="51605"/>
    <lineage>
        <taxon>Eukaryota</taxon>
        <taxon>Viridiplantae</taxon>
        <taxon>Streptophyta</taxon>
        <taxon>Embryophyta</taxon>
        <taxon>Tracheophyta</taxon>
        <taxon>Spermatophyta</taxon>
        <taxon>Magnoliopsida</taxon>
        <taxon>Liliopsida</taxon>
        <taxon>Araceae</taxon>
        <taxon>Lemnoideae</taxon>
        <taxon>Spirodela</taxon>
    </lineage>
</organism>
<evidence type="ECO:0000256" key="4">
    <source>
        <dbReference type="ARBA" id="ARBA00012313"/>
    </source>
</evidence>
<keyword evidence="6 18" id="KW-0349">Heme</keyword>
<feature type="disulfide bond" evidence="17">
    <location>
        <begin position="119"/>
        <end position="321"/>
    </location>
</feature>
<evidence type="ECO:0000256" key="14">
    <source>
        <dbReference type="PIRSR" id="PIRSR600823-1"/>
    </source>
</evidence>
<evidence type="ECO:0000313" key="20">
    <source>
        <dbReference type="EMBL" id="CAA7408130.1"/>
    </source>
</evidence>
<comment type="similarity">
    <text evidence="3">Belongs to the peroxidase family. Ascorbate peroxidase subfamily.</text>
</comment>
<keyword evidence="7 15" id="KW-0479">Metal-binding</keyword>